<dbReference type="Proteomes" id="UP001479436">
    <property type="component" value="Unassembled WGS sequence"/>
</dbReference>
<feature type="transmembrane region" description="Helical" evidence="1">
    <location>
        <begin position="188"/>
        <end position="209"/>
    </location>
</feature>
<keyword evidence="1" id="KW-0812">Transmembrane</keyword>
<comment type="caution">
    <text evidence="2">The sequence shown here is derived from an EMBL/GenBank/DDBJ whole genome shotgun (WGS) entry which is preliminary data.</text>
</comment>
<dbReference type="PANTHER" id="PTHR21229">
    <property type="entry name" value="LUNG SEVEN TRANSMEMBRANE RECEPTOR"/>
    <property type="match status" value="1"/>
</dbReference>
<dbReference type="InterPro" id="IPR009637">
    <property type="entry name" value="GPR107/GPR108-like"/>
</dbReference>
<feature type="transmembrane region" description="Helical" evidence="1">
    <location>
        <begin position="310"/>
        <end position="332"/>
    </location>
</feature>
<protein>
    <submittedName>
        <fullName evidence="2">Uncharacterized protein</fullName>
    </submittedName>
</protein>
<feature type="transmembrane region" description="Helical" evidence="1">
    <location>
        <begin position="255"/>
        <end position="274"/>
    </location>
</feature>
<proteinExistence type="predicted"/>
<evidence type="ECO:0000313" key="2">
    <source>
        <dbReference type="EMBL" id="KAK9712701.1"/>
    </source>
</evidence>
<evidence type="ECO:0000256" key="1">
    <source>
        <dbReference type="SAM" id="Phobius"/>
    </source>
</evidence>
<evidence type="ECO:0000313" key="3">
    <source>
        <dbReference type="Proteomes" id="UP001479436"/>
    </source>
</evidence>
<keyword evidence="3" id="KW-1185">Reference proteome</keyword>
<feature type="transmembrane region" description="Helical" evidence="1">
    <location>
        <begin position="286"/>
        <end position="304"/>
    </location>
</feature>
<keyword evidence="1" id="KW-1133">Transmembrane helix</keyword>
<accession>A0ABR2W1R4</accession>
<feature type="transmembrane region" description="Helical" evidence="1">
    <location>
        <begin position="221"/>
        <end position="243"/>
    </location>
</feature>
<keyword evidence="1" id="KW-0472">Membrane</keyword>
<feature type="transmembrane region" description="Helical" evidence="1">
    <location>
        <begin position="367"/>
        <end position="393"/>
    </location>
</feature>
<gene>
    <name evidence="2" type="ORF">K7432_006957</name>
</gene>
<feature type="transmembrane region" description="Helical" evidence="1">
    <location>
        <begin position="413"/>
        <end position="431"/>
    </location>
</feature>
<feature type="transmembrane region" description="Helical" evidence="1">
    <location>
        <begin position="12"/>
        <end position="33"/>
    </location>
</feature>
<organism evidence="2 3">
    <name type="scientific">Basidiobolus ranarum</name>
    <dbReference type="NCBI Taxonomy" id="34480"/>
    <lineage>
        <taxon>Eukaryota</taxon>
        <taxon>Fungi</taxon>
        <taxon>Fungi incertae sedis</taxon>
        <taxon>Zoopagomycota</taxon>
        <taxon>Entomophthoromycotina</taxon>
        <taxon>Basidiobolomycetes</taxon>
        <taxon>Basidiobolales</taxon>
        <taxon>Basidiobolaceae</taxon>
        <taxon>Basidiobolus</taxon>
    </lineage>
</organism>
<reference evidence="2 3" key="1">
    <citation type="submission" date="2023-04" db="EMBL/GenBank/DDBJ databases">
        <title>Genome of Basidiobolus ranarum AG-B5.</title>
        <authorList>
            <person name="Stajich J.E."/>
            <person name="Carter-House D."/>
            <person name="Gryganskyi A."/>
        </authorList>
    </citation>
    <scope>NUCLEOTIDE SEQUENCE [LARGE SCALE GENOMIC DNA]</scope>
    <source>
        <strain evidence="2 3">AG-B5</strain>
    </source>
</reference>
<name>A0ABR2W1R4_9FUNG</name>
<dbReference type="EMBL" id="JASJQH010007202">
    <property type="protein sequence ID" value="KAK9712701.1"/>
    <property type="molecule type" value="Genomic_DNA"/>
</dbReference>
<sequence length="501" mass="57766">MYRRRNPYWPEVFSTVILIVSLSIIIPSEAIIISPSKVALFSHQDPYFLTQFAFGEGGQGRLSMGNFIGIPENGYDRFFKVIVVERKDWSTMIDMSHSWGQNYCAINSSYWGESTLYFDTFKLEKLRNPLNIGDPAITFTIRAPGAYNILFLNCGGIGVKFSVYGSFFNIIDGRITHLPICSVPLPTIYLVFGLGIWPLILLPWIINWYKHREMKITIHWLLSLYPVLQILFCLFSAFAFSYMSQIGENPGWLEVFRGFLVFATSYLYFLFRLAISKGYGITRMKLTSQENRVIFGVALFVAAAEASQQIIGGATVAAVSVFYFITYFYVYWNSRIHLKLLRFYIRKLREKSSTELLVKAYVNKFQLILWTCRIVLCFGFVSFIVQLVDYLILPLSLSYVHQISWQLLRCVDYVVIGYFFLLGPIESRISVTSHSLRRRQLLERQTPSQRRQAVPSIMLENSTSGLEIIHINNGNSPGLTSGRSGIARRITNWNWNWLRRS</sequence>